<dbReference type="EMBL" id="JAPFFF010000004">
    <property type="protein sequence ID" value="KAK8891326.1"/>
    <property type="molecule type" value="Genomic_DNA"/>
</dbReference>
<sequence length="311" mass="34438">MSNDLDGYNPFENPSDQGQSNSIPQPSTTATTYSPPQPSTTTYSNASASNSRFVDPVAGMVQLSDADLSAKEAELARREMEIARQESLVANGIPVESAGMINRPKNFPPFIKFWKYYPEQEIPSDSQPLLKQIFILWLVIAGTYLVNWIVSFCCLACADALGSVGSLLVLSTVYLFVFIPVSYEVCFFVLYRALKEQRGLSFFCFLFTFAIWGLIIAWHTIGISEGGTVGWIQTIDLFLGKHSFVGFLGVVVSLAYTTCVAGVIYYWIKCWNHYKKNGLKSKAFGEASTLAAQYASQNQNMFNDSQGATQI</sequence>
<proteinExistence type="predicted"/>
<feature type="transmembrane region" description="Helical" evidence="6">
    <location>
        <begin position="167"/>
        <end position="190"/>
    </location>
</feature>
<evidence type="ECO:0000256" key="1">
    <source>
        <dbReference type="ARBA" id="ARBA00004141"/>
    </source>
</evidence>
<feature type="transmembrane region" description="Helical" evidence="6">
    <location>
        <begin position="202"/>
        <end position="224"/>
    </location>
</feature>
<evidence type="ECO:0000256" key="3">
    <source>
        <dbReference type="ARBA" id="ARBA00022989"/>
    </source>
</evidence>
<comment type="caution">
    <text evidence="7">The sequence shown here is derived from an EMBL/GenBank/DDBJ whole genome shotgun (WGS) entry which is preliminary data.</text>
</comment>
<accession>A0ABR2KJQ5</accession>
<evidence type="ECO:0000256" key="5">
    <source>
        <dbReference type="SAM" id="MobiDB-lite"/>
    </source>
</evidence>
<evidence type="ECO:0000256" key="6">
    <source>
        <dbReference type="SAM" id="Phobius"/>
    </source>
</evidence>
<organism evidence="7 8">
    <name type="scientific">Tritrichomonas musculus</name>
    <dbReference type="NCBI Taxonomy" id="1915356"/>
    <lineage>
        <taxon>Eukaryota</taxon>
        <taxon>Metamonada</taxon>
        <taxon>Parabasalia</taxon>
        <taxon>Tritrichomonadida</taxon>
        <taxon>Tritrichomonadidae</taxon>
        <taxon>Tritrichomonas</taxon>
    </lineage>
</organism>
<dbReference type="InterPro" id="IPR007273">
    <property type="entry name" value="SCAMP"/>
</dbReference>
<protein>
    <recommendedName>
        <fullName evidence="9">Secretory carrier membrane protein</fullName>
    </recommendedName>
</protein>
<feature type="compositionally biased region" description="Low complexity" evidence="5">
    <location>
        <begin position="24"/>
        <end position="47"/>
    </location>
</feature>
<keyword evidence="3 6" id="KW-1133">Transmembrane helix</keyword>
<evidence type="ECO:0000313" key="7">
    <source>
        <dbReference type="EMBL" id="KAK8891326.1"/>
    </source>
</evidence>
<name>A0ABR2KJQ5_9EUKA</name>
<keyword evidence="8" id="KW-1185">Reference proteome</keyword>
<evidence type="ECO:0000256" key="2">
    <source>
        <dbReference type="ARBA" id="ARBA00022692"/>
    </source>
</evidence>
<gene>
    <name evidence="7" type="ORF">M9Y10_028534</name>
</gene>
<feature type="region of interest" description="Disordered" evidence="5">
    <location>
        <begin position="1"/>
        <end position="47"/>
    </location>
</feature>
<dbReference type="Pfam" id="PF04144">
    <property type="entry name" value="SCAMP"/>
    <property type="match status" value="1"/>
</dbReference>
<keyword evidence="4 6" id="KW-0472">Membrane</keyword>
<reference evidence="7 8" key="1">
    <citation type="submission" date="2024-04" db="EMBL/GenBank/DDBJ databases">
        <title>Tritrichomonas musculus Genome.</title>
        <authorList>
            <person name="Alves-Ferreira E."/>
            <person name="Grigg M."/>
            <person name="Lorenzi H."/>
            <person name="Galac M."/>
        </authorList>
    </citation>
    <scope>NUCLEOTIDE SEQUENCE [LARGE SCALE GENOMIC DNA]</scope>
    <source>
        <strain evidence="7 8">EAF2021</strain>
    </source>
</reference>
<feature type="transmembrane region" description="Helical" evidence="6">
    <location>
        <begin position="134"/>
        <end position="161"/>
    </location>
</feature>
<dbReference type="Proteomes" id="UP001470230">
    <property type="component" value="Unassembled WGS sequence"/>
</dbReference>
<evidence type="ECO:0008006" key="9">
    <source>
        <dbReference type="Google" id="ProtNLM"/>
    </source>
</evidence>
<evidence type="ECO:0000256" key="4">
    <source>
        <dbReference type="ARBA" id="ARBA00023136"/>
    </source>
</evidence>
<evidence type="ECO:0000313" key="8">
    <source>
        <dbReference type="Proteomes" id="UP001470230"/>
    </source>
</evidence>
<feature type="transmembrane region" description="Helical" evidence="6">
    <location>
        <begin position="244"/>
        <end position="268"/>
    </location>
</feature>
<dbReference type="PANTHER" id="PTHR10687">
    <property type="entry name" value="SECRETORY CARRIER-ASSOCIATED MEMBRANE PROTEIN SCAMP"/>
    <property type="match status" value="1"/>
</dbReference>
<dbReference type="PANTHER" id="PTHR10687:SF2">
    <property type="entry name" value="SECRETORY CARRIER-ASSOCIATED MEMBRANE PROTEIN"/>
    <property type="match status" value="1"/>
</dbReference>
<feature type="compositionally biased region" description="Polar residues" evidence="5">
    <location>
        <begin position="12"/>
        <end position="23"/>
    </location>
</feature>
<keyword evidence="2 6" id="KW-0812">Transmembrane</keyword>
<comment type="subcellular location">
    <subcellularLocation>
        <location evidence="1">Membrane</location>
        <topology evidence="1">Multi-pass membrane protein</topology>
    </subcellularLocation>
</comment>